<proteinExistence type="predicted"/>
<evidence type="ECO:0000256" key="8">
    <source>
        <dbReference type="SAM" id="Phobius"/>
    </source>
</evidence>
<feature type="transmembrane region" description="Helical" evidence="8">
    <location>
        <begin position="354"/>
        <end position="378"/>
    </location>
</feature>
<keyword evidence="8" id="KW-0812">Transmembrane</keyword>
<dbReference type="AlphaFoldDB" id="A0A832I3R1"/>
<accession>A0A832I3R1</accession>
<dbReference type="SUPFAM" id="SSF56112">
    <property type="entry name" value="Protein kinase-like (PK-like)"/>
    <property type="match status" value="1"/>
</dbReference>
<dbReference type="InterPro" id="IPR019734">
    <property type="entry name" value="TPR_rpt"/>
</dbReference>
<comment type="caution">
    <text evidence="10">The sequence shown here is derived from an EMBL/GenBank/DDBJ whole genome shotgun (WGS) entry which is preliminary data.</text>
</comment>
<keyword evidence="2" id="KW-0723">Serine/threonine-protein kinase</keyword>
<name>A0A832I3R1_UNCEI</name>
<gene>
    <name evidence="10" type="ORF">ENR23_11180</name>
</gene>
<dbReference type="Gene3D" id="1.10.510.10">
    <property type="entry name" value="Transferase(Phosphotransferase) domain 1"/>
    <property type="match status" value="1"/>
</dbReference>
<dbReference type="InterPro" id="IPR008271">
    <property type="entry name" value="Ser/Thr_kinase_AS"/>
</dbReference>
<dbReference type="InterPro" id="IPR011990">
    <property type="entry name" value="TPR-like_helical_dom_sf"/>
</dbReference>
<evidence type="ECO:0000259" key="9">
    <source>
        <dbReference type="PROSITE" id="PS50011"/>
    </source>
</evidence>
<keyword evidence="8" id="KW-1133">Transmembrane helix</keyword>
<keyword evidence="5 10" id="KW-0418">Kinase</keyword>
<dbReference type="GO" id="GO:0005524">
    <property type="term" value="F:ATP binding"/>
    <property type="evidence" value="ECO:0007669"/>
    <property type="project" value="UniProtKB-UniRule"/>
</dbReference>
<dbReference type="PROSITE" id="PS00107">
    <property type="entry name" value="PROTEIN_KINASE_ATP"/>
    <property type="match status" value="1"/>
</dbReference>
<keyword evidence="3" id="KW-0808">Transferase</keyword>
<keyword evidence="8" id="KW-0472">Membrane</keyword>
<dbReference type="Pfam" id="PF00069">
    <property type="entry name" value="Pkinase"/>
    <property type="match status" value="1"/>
</dbReference>
<dbReference type="InterPro" id="IPR000719">
    <property type="entry name" value="Prot_kinase_dom"/>
</dbReference>
<sequence length="613" mass="64183">MPHAMQGHRISHYEIVRLLGRGGMGEVWEAADLHLDRRPVALKFIAPELAAEPESLARFEREAVSAAKLRHPHIATVYVFHREGPRPFIAMELLSGPSLRERVRQGPLPLGEALVVTRQVAEALAHAHRRGVIHRDIKPENLMFDDDGSVKVMDFGLARAAQQSRLTMTGTTMGTAGYMAPETMRGAPGAPADVFALGVVLFELLTGELPFAGDNPMSLLFTIAHDPPRPLRALRPDAPEALEALVARALDKDPARRPDAAALARELAILAGEAPPRLEPVTEEHPVEPLARRPSAVRAVSPAGAASGAVTVPVPLAAAAGGGAAAAPQGTAALAVPGRERALQAAGRPPRRGAAAVLGAGLAVAVLAAGGLLAWRVVLPARRAEARRAAVALNNRGFERLAAGDIAGARQDFERALARDADYAEAKLNLGLLLRREGERDEAARLFGEVQRAAGDGPLAAKALYNLAELDLDAGAWSEAARSLERAAAMDTTIADYAGNLLFALVRAGRHPEAIAAGERALARWPGDPGLSKNLGYALVLAGRPADALPHLDRAVAGLEFPGPAHGVRALAHAALGAAAPAAADWSAYLASAPPAGERAILAREFAARGGRP</sequence>
<organism evidence="10">
    <name type="scientific">Eiseniibacteriota bacterium</name>
    <dbReference type="NCBI Taxonomy" id="2212470"/>
    <lineage>
        <taxon>Bacteria</taxon>
        <taxon>Candidatus Eiseniibacteriota</taxon>
    </lineage>
</organism>
<dbReference type="Pfam" id="PF14559">
    <property type="entry name" value="TPR_19"/>
    <property type="match status" value="1"/>
</dbReference>
<dbReference type="PROSITE" id="PS00108">
    <property type="entry name" value="PROTEIN_KINASE_ST"/>
    <property type="match status" value="1"/>
</dbReference>
<evidence type="ECO:0000256" key="4">
    <source>
        <dbReference type="ARBA" id="ARBA00022741"/>
    </source>
</evidence>
<dbReference type="SUPFAM" id="SSF48452">
    <property type="entry name" value="TPR-like"/>
    <property type="match status" value="1"/>
</dbReference>
<keyword evidence="6 7" id="KW-0067">ATP-binding</keyword>
<dbReference type="PANTHER" id="PTHR43289:SF6">
    <property type="entry name" value="SERINE_THREONINE-PROTEIN KINASE NEKL-3"/>
    <property type="match status" value="1"/>
</dbReference>
<dbReference type="EMBL" id="DSQF01000022">
    <property type="protein sequence ID" value="HGZ43963.1"/>
    <property type="molecule type" value="Genomic_DNA"/>
</dbReference>
<feature type="domain" description="Protein kinase" evidence="9">
    <location>
        <begin position="13"/>
        <end position="270"/>
    </location>
</feature>
<dbReference type="PROSITE" id="PS50011">
    <property type="entry name" value="PROTEIN_KINASE_DOM"/>
    <property type="match status" value="1"/>
</dbReference>
<evidence type="ECO:0000256" key="3">
    <source>
        <dbReference type="ARBA" id="ARBA00022679"/>
    </source>
</evidence>
<feature type="binding site" evidence="7">
    <location>
        <position position="43"/>
    </location>
    <ligand>
        <name>ATP</name>
        <dbReference type="ChEBI" id="CHEBI:30616"/>
    </ligand>
</feature>
<protein>
    <recommendedName>
        <fullName evidence="1">non-specific serine/threonine protein kinase</fullName>
        <ecNumber evidence="1">2.7.11.1</ecNumber>
    </recommendedName>
</protein>
<dbReference type="GO" id="GO:0004674">
    <property type="term" value="F:protein serine/threonine kinase activity"/>
    <property type="evidence" value="ECO:0007669"/>
    <property type="project" value="UniProtKB-KW"/>
</dbReference>
<dbReference type="InterPro" id="IPR017441">
    <property type="entry name" value="Protein_kinase_ATP_BS"/>
</dbReference>
<evidence type="ECO:0000256" key="2">
    <source>
        <dbReference type="ARBA" id="ARBA00022527"/>
    </source>
</evidence>
<evidence type="ECO:0000256" key="6">
    <source>
        <dbReference type="ARBA" id="ARBA00022840"/>
    </source>
</evidence>
<keyword evidence="4 7" id="KW-0547">Nucleotide-binding</keyword>
<evidence type="ECO:0000256" key="1">
    <source>
        <dbReference type="ARBA" id="ARBA00012513"/>
    </source>
</evidence>
<dbReference type="InterPro" id="IPR011009">
    <property type="entry name" value="Kinase-like_dom_sf"/>
</dbReference>
<dbReference type="PANTHER" id="PTHR43289">
    <property type="entry name" value="MITOGEN-ACTIVATED PROTEIN KINASE KINASE KINASE 20-RELATED"/>
    <property type="match status" value="1"/>
</dbReference>
<dbReference type="Gene3D" id="1.25.40.10">
    <property type="entry name" value="Tetratricopeptide repeat domain"/>
    <property type="match status" value="1"/>
</dbReference>
<dbReference type="FunFam" id="1.10.510.10:FF:000021">
    <property type="entry name" value="Serine/threonine protein kinase"/>
    <property type="match status" value="1"/>
</dbReference>
<dbReference type="EC" id="2.7.11.1" evidence="1"/>
<evidence type="ECO:0000313" key="10">
    <source>
        <dbReference type="EMBL" id="HGZ43963.1"/>
    </source>
</evidence>
<dbReference type="Gene3D" id="3.30.200.20">
    <property type="entry name" value="Phosphorylase Kinase, domain 1"/>
    <property type="match status" value="1"/>
</dbReference>
<reference evidence="10" key="1">
    <citation type="journal article" date="2020" name="mSystems">
        <title>Genome- and Community-Level Interaction Insights into Carbon Utilization and Element Cycling Functions of Hydrothermarchaeota in Hydrothermal Sediment.</title>
        <authorList>
            <person name="Zhou Z."/>
            <person name="Liu Y."/>
            <person name="Xu W."/>
            <person name="Pan J."/>
            <person name="Luo Z.H."/>
            <person name="Li M."/>
        </authorList>
    </citation>
    <scope>NUCLEOTIDE SEQUENCE [LARGE SCALE GENOMIC DNA]</scope>
    <source>
        <strain evidence="10">SpSt-381</strain>
    </source>
</reference>
<dbReference type="Pfam" id="PF13432">
    <property type="entry name" value="TPR_16"/>
    <property type="match status" value="1"/>
</dbReference>
<dbReference type="SMART" id="SM00220">
    <property type="entry name" value="S_TKc"/>
    <property type="match status" value="1"/>
</dbReference>
<dbReference type="SMART" id="SM00028">
    <property type="entry name" value="TPR"/>
    <property type="match status" value="5"/>
</dbReference>
<evidence type="ECO:0000256" key="5">
    <source>
        <dbReference type="ARBA" id="ARBA00022777"/>
    </source>
</evidence>
<dbReference type="CDD" id="cd14014">
    <property type="entry name" value="STKc_PknB_like"/>
    <property type="match status" value="1"/>
</dbReference>
<evidence type="ECO:0000256" key="7">
    <source>
        <dbReference type="PROSITE-ProRule" id="PRU10141"/>
    </source>
</evidence>